<name>A0A2T1DXX7_9CYAN</name>
<comment type="caution">
    <text evidence="3">The sequence shown here is derived from an EMBL/GenBank/DDBJ whole genome shotgun (WGS) entry which is preliminary data.</text>
</comment>
<dbReference type="InterPro" id="IPR003477">
    <property type="entry name" value="PemK-like"/>
</dbReference>
<sequence>MTSSEPQRGEIWWVQFSPTIGDEMQKNRPAIVISADDLTRLKLRLVIPITGWKPTFASVPWLIQLEPSTHNGLTKVSTANPLQTRSIALERFNVQLGMLEA</sequence>
<dbReference type="EMBL" id="PVWK01000127">
    <property type="protein sequence ID" value="PSB25234.1"/>
    <property type="molecule type" value="Genomic_DNA"/>
</dbReference>
<dbReference type="PANTHER" id="PTHR33988:SF1">
    <property type="entry name" value="ENDORIBONUCLEASE MAZF7-RELATED"/>
    <property type="match status" value="1"/>
</dbReference>
<reference evidence="3 4" key="2">
    <citation type="submission" date="2018-03" db="EMBL/GenBank/DDBJ databases">
        <title>The ancient ancestry and fast evolution of plastids.</title>
        <authorList>
            <person name="Moore K.R."/>
            <person name="Magnabosco C."/>
            <person name="Momper L."/>
            <person name="Gold D.A."/>
            <person name="Bosak T."/>
            <person name="Fournier G.P."/>
        </authorList>
    </citation>
    <scope>NUCLEOTIDE SEQUENCE [LARGE SCALE GENOMIC DNA]</scope>
    <source>
        <strain evidence="3 4">ULC18</strain>
    </source>
</reference>
<dbReference type="AlphaFoldDB" id="A0A2T1DXX7"/>
<comment type="similarity">
    <text evidence="1">Belongs to the PemK/MazF family.</text>
</comment>
<keyword evidence="2" id="KW-1277">Toxin-antitoxin system</keyword>
<dbReference type="PANTHER" id="PTHR33988">
    <property type="entry name" value="ENDORIBONUCLEASE MAZF-RELATED"/>
    <property type="match status" value="1"/>
</dbReference>
<dbReference type="PIRSF" id="PIRSF033490">
    <property type="entry name" value="MazF"/>
    <property type="match status" value="1"/>
</dbReference>
<accession>A0A2T1DXX7</accession>
<dbReference type="OrthoDB" id="9793906at2"/>
<dbReference type="Gene3D" id="2.30.30.110">
    <property type="match status" value="1"/>
</dbReference>
<proteinExistence type="inferred from homology"/>
<evidence type="ECO:0000256" key="2">
    <source>
        <dbReference type="ARBA" id="ARBA00022649"/>
    </source>
</evidence>
<gene>
    <name evidence="3" type="ORF">C7B82_23970</name>
</gene>
<evidence type="ECO:0000313" key="3">
    <source>
        <dbReference type="EMBL" id="PSB25234.1"/>
    </source>
</evidence>
<evidence type="ECO:0000256" key="1">
    <source>
        <dbReference type="ARBA" id="ARBA00007521"/>
    </source>
</evidence>
<dbReference type="GO" id="GO:0003677">
    <property type="term" value="F:DNA binding"/>
    <property type="evidence" value="ECO:0007669"/>
    <property type="project" value="InterPro"/>
</dbReference>
<keyword evidence="4" id="KW-1185">Reference proteome</keyword>
<reference evidence="4" key="1">
    <citation type="submission" date="2018-02" db="EMBL/GenBank/DDBJ databases">
        <authorList>
            <person name="Moore K."/>
            <person name="Momper L."/>
        </authorList>
    </citation>
    <scope>NUCLEOTIDE SEQUENCE [LARGE SCALE GENOMIC DNA]</scope>
    <source>
        <strain evidence="4">ULC18</strain>
    </source>
</reference>
<dbReference type="SUPFAM" id="SSF50118">
    <property type="entry name" value="Cell growth inhibitor/plasmid maintenance toxic component"/>
    <property type="match status" value="1"/>
</dbReference>
<dbReference type="GO" id="GO:0006402">
    <property type="term" value="P:mRNA catabolic process"/>
    <property type="evidence" value="ECO:0007669"/>
    <property type="project" value="TreeGrafter"/>
</dbReference>
<evidence type="ECO:0000313" key="4">
    <source>
        <dbReference type="Proteomes" id="UP000239576"/>
    </source>
</evidence>
<dbReference type="RefSeq" id="WP_106259231.1">
    <property type="nucleotide sequence ID" value="NZ_CAWNSW010000035.1"/>
</dbReference>
<dbReference type="GO" id="GO:0016075">
    <property type="term" value="P:rRNA catabolic process"/>
    <property type="evidence" value="ECO:0007669"/>
    <property type="project" value="TreeGrafter"/>
</dbReference>
<dbReference type="Proteomes" id="UP000239576">
    <property type="component" value="Unassembled WGS sequence"/>
</dbReference>
<organism evidence="3 4">
    <name type="scientific">Stenomitos frigidus ULC18</name>
    <dbReference type="NCBI Taxonomy" id="2107698"/>
    <lineage>
        <taxon>Bacteria</taxon>
        <taxon>Bacillati</taxon>
        <taxon>Cyanobacteriota</taxon>
        <taxon>Cyanophyceae</taxon>
        <taxon>Leptolyngbyales</taxon>
        <taxon>Leptolyngbyaceae</taxon>
        <taxon>Stenomitos</taxon>
    </lineage>
</organism>
<dbReference type="GO" id="GO:0004521">
    <property type="term" value="F:RNA endonuclease activity"/>
    <property type="evidence" value="ECO:0007669"/>
    <property type="project" value="TreeGrafter"/>
</dbReference>
<protein>
    <submittedName>
        <fullName evidence="3">PemK family transcriptional regulator</fullName>
    </submittedName>
</protein>
<dbReference type="Pfam" id="PF02452">
    <property type="entry name" value="PemK_toxin"/>
    <property type="match status" value="1"/>
</dbReference>
<dbReference type="InterPro" id="IPR011067">
    <property type="entry name" value="Plasmid_toxin/cell-grow_inhib"/>
</dbReference>